<dbReference type="CDD" id="cd00053">
    <property type="entry name" value="EGF"/>
    <property type="match status" value="1"/>
</dbReference>
<evidence type="ECO:0000313" key="6">
    <source>
        <dbReference type="Proteomes" id="UP000008143"/>
    </source>
</evidence>
<evidence type="ECO:0000256" key="3">
    <source>
        <dbReference type="SAM" id="SignalP"/>
    </source>
</evidence>
<comment type="caution">
    <text evidence="1">Lacks conserved residue(s) required for the propagation of feature annotation.</text>
</comment>
<dbReference type="Proteomes" id="UP000008143">
    <property type="component" value="Chromosome 2"/>
</dbReference>
<organism evidence="6 7">
    <name type="scientific">Xenopus tropicalis</name>
    <name type="common">Western clawed frog</name>
    <name type="synonym">Silurana tropicalis</name>
    <dbReference type="NCBI Taxonomy" id="8364"/>
    <lineage>
        <taxon>Eukaryota</taxon>
        <taxon>Metazoa</taxon>
        <taxon>Chordata</taxon>
        <taxon>Craniata</taxon>
        <taxon>Vertebrata</taxon>
        <taxon>Euteleostomi</taxon>
        <taxon>Amphibia</taxon>
        <taxon>Batrachia</taxon>
        <taxon>Anura</taxon>
        <taxon>Pipoidea</taxon>
        <taxon>Pipidae</taxon>
        <taxon>Xenopodinae</taxon>
        <taxon>Xenopus</taxon>
        <taxon>Silurana</taxon>
    </lineage>
</organism>
<dbReference type="PROSITE" id="PS50024">
    <property type="entry name" value="SEA"/>
    <property type="match status" value="1"/>
</dbReference>
<dbReference type="InterPro" id="IPR036364">
    <property type="entry name" value="SEA_dom_sf"/>
</dbReference>
<dbReference type="Gene3D" id="2.10.25.10">
    <property type="entry name" value="Laminin"/>
    <property type="match status" value="1"/>
</dbReference>
<dbReference type="RefSeq" id="XP_031752034.1">
    <property type="nucleotide sequence ID" value="XM_031896174.1"/>
</dbReference>
<feature type="signal peptide" evidence="3">
    <location>
        <begin position="1"/>
        <end position="21"/>
    </location>
</feature>
<accession>A0A8J1J2G2</accession>
<evidence type="ECO:0000259" key="5">
    <source>
        <dbReference type="PROSITE" id="PS50026"/>
    </source>
</evidence>
<feature type="chain" id="PRO_5035148884" evidence="3">
    <location>
        <begin position="22"/>
        <end position="370"/>
    </location>
</feature>
<protein>
    <submittedName>
        <fullName evidence="7">Cell wall protein DAN4-like</fullName>
    </submittedName>
</protein>
<dbReference type="Xenbase" id="XB-GENE-29094307">
    <property type="gene designation" value="LOC116408577"/>
</dbReference>
<evidence type="ECO:0000313" key="8">
    <source>
        <dbReference type="Xenbase" id="XB-GENE-29094307"/>
    </source>
</evidence>
<gene>
    <name evidence="7 8" type="primary">LOC116408577</name>
</gene>
<dbReference type="OrthoDB" id="10040649at2759"/>
<keyword evidence="3" id="KW-0732">Signal</keyword>
<dbReference type="AGR" id="Xenbase:XB-GENE-29094307"/>
<dbReference type="OMA" id="ANCTSIN"/>
<dbReference type="SUPFAM" id="SSF82671">
    <property type="entry name" value="SEA domain"/>
    <property type="match status" value="1"/>
</dbReference>
<dbReference type="Pfam" id="PF01390">
    <property type="entry name" value="SEA"/>
    <property type="match status" value="1"/>
</dbReference>
<sequence length="370" mass="37669">MARWRWIYLFTLLAICDICKAQSTQCICSSPVTSITTAFTTTTSSTSTMTSLATTTTNPTSTSLSPTTLPTTSTTTTQVTSTSSTVPTTTTAPTSTAASSTTTTSSAATTTAATSSIATTISACAQATVSIQLVQVSSDQIQVIPVAQNGPTGAQFNVTLSQGNSVVNSSATTSGSTVTFPSLLPATQYTITVKQLSCPNNADTSNNVTTAGQVIAAAVKIQNIPFTADMSNTSSPAYTSFATSFIASLIQSLPADIQALIASGQLVININSLTNGSIIVSFTIVASPSANLTVSNVSQSFTTALTNNTNYTVDPASLNFTAQNLCATANPCSVNANCTSINGVASCQCLSGFNDTSPSVPGITCVGKRK</sequence>
<feature type="domain" description="EGF-like" evidence="5">
    <location>
        <begin position="322"/>
        <end position="359"/>
    </location>
</feature>
<dbReference type="GeneID" id="116408577"/>
<dbReference type="InterPro" id="IPR000742">
    <property type="entry name" value="EGF"/>
</dbReference>
<keyword evidence="1" id="KW-0245">EGF-like domain</keyword>
<evidence type="ECO:0000256" key="1">
    <source>
        <dbReference type="PROSITE-ProRule" id="PRU00076"/>
    </source>
</evidence>
<name>A0A8J1J2G2_XENTR</name>
<dbReference type="GO" id="GO:0071944">
    <property type="term" value="C:cell periphery"/>
    <property type="evidence" value="ECO:0007669"/>
    <property type="project" value="UniProtKB-ARBA"/>
</dbReference>
<feature type="domain" description="SEA" evidence="4">
    <location>
        <begin position="211"/>
        <end position="325"/>
    </location>
</feature>
<dbReference type="AlphaFoldDB" id="A0A8J1J2G2"/>
<keyword evidence="6" id="KW-1185">Reference proteome</keyword>
<evidence type="ECO:0000313" key="7">
    <source>
        <dbReference type="RefSeq" id="XP_031752034.1"/>
    </source>
</evidence>
<dbReference type="PROSITE" id="PS50026">
    <property type="entry name" value="EGF_3"/>
    <property type="match status" value="1"/>
</dbReference>
<dbReference type="InterPro" id="IPR000082">
    <property type="entry name" value="SEA_dom"/>
</dbReference>
<proteinExistence type="predicted"/>
<evidence type="ECO:0000259" key="4">
    <source>
        <dbReference type="PROSITE" id="PS50024"/>
    </source>
</evidence>
<dbReference type="KEGG" id="xtr:116408577"/>
<reference evidence="7" key="1">
    <citation type="submission" date="2025-08" db="UniProtKB">
        <authorList>
            <consortium name="RefSeq"/>
        </authorList>
    </citation>
    <scope>IDENTIFICATION</scope>
    <source>
        <strain evidence="7">Nigerian</strain>
        <tissue evidence="7">Liver and blood</tissue>
    </source>
</reference>
<feature type="region of interest" description="Disordered" evidence="2">
    <location>
        <begin position="50"/>
        <end position="105"/>
    </location>
</feature>
<evidence type="ECO:0000256" key="2">
    <source>
        <dbReference type="SAM" id="MobiDB-lite"/>
    </source>
</evidence>